<feature type="transmembrane region" description="Helical" evidence="1">
    <location>
        <begin position="64"/>
        <end position="85"/>
    </location>
</feature>
<proteinExistence type="predicted"/>
<reference evidence="3" key="1">
    <citation type="submission" date="2016-10" db="EMBL/GenBank/DDBJ databases">
        <title>Comparative genomics uncovers the prolific and rare metabolic potential of the cyanobacterial genus Moorea.</title>
        <authorList>
            <person name="Leao T."/>
            <person name="Castelao G."/>
            <person name="Korobeynikov A."/>
            <person name="Monroe E.A."/>
            <person name="Podell S."/>
            <person name="Glukhov E."/>
            <person name="Allen E."/>
            <person name="Gerwick W.H."/>
            <person name="Gerwick L."/>
        </authorList>
    </citation>
    <scope>NUCLEOTIDE SEQUENCE [LARGE SCALE GENOMIC DNA]</scope>
    <source>
        <strain evidence="3">PAL-8-15-08-1</strain>
    </source>
</reference>
<dbReference type="KEGG" id="mpro:BJP34_14110"/>
<evidence type="ECO:0000313" key="2">
    <source>
        <dbReference type="EMBL" id="AOX00441.1"/>
    </source>
</evidence>
<keyword evidence="1" id="KW-0812">Transmembrane</keyword>
<gene>
    <name evidence="2" type="ORF">BJP34_14110</name>
</gene>
<keyword evidence="1" id="KW-0472">Membrane</keyword>
<dbReference type="Proteomes" id="UP000177870">
    <property type="component" value="Chromosome"/>
</dbReference>
<sequence>MNKPTLRKLHSTLAPIIVLPFMITAITGIAYRLGRAWFGLSKDQSHFLMAIHEGEYLGDQLRPIYVLLNGLGLIFMLVTGIVMYWKSISKKGIFSSKAMDKKTAPDS</sequence>
<dbReference type="STRING" id="1458985.BJP34_14110"/>
<dbReference type="AlphaFoldDB" id="A0A1D8TRY8"/>
<evidence type="ECO:0000313" key="3">
    <source>
        <dbReference type="Proteomes" id="UP000177870"/>
    </source>
</evidence>
<feature type="transmembrane region" description="Helical" evidence="1">
    <location>
        <begin position="12"/>
        <end position="31"/>
    </location>
</feature>
<protein>
    <submittedName>
        <fullName evidence="2">Peptidase</fullName>
    </submittedName>
</protein>
<organism evidence="2 3">
    <name type="scientific">Moorena producens PAL-8-15-08-1</name>
    <dbReference type="NCBI Taxonomy" id="1458985"/>
    <lineage>
        <taxon>Bacteria</taxon>
        <taxon>Bacillati</taxon>
        <taxon>Cyanobacteriota</taxon>
        <taxon>Cyanophyceae</taxon>
        <taxon>Coleofasciculales</taxon>
        <taxon>Coleofasciculaceae</taxon>
        <taxon>Moorena</taxon>
    </lineage>
</organism>
<dbReference type="RefSeq" id="WP_070392902.1">
    <property type="nucleotide sequence ID" value="NZ_CP017599.1"/>
</dbReference>
<evidence type="ECO:0000256" key="1">
    <source>
        <dbReference type="SAM" id="Phobius"/>
    </source>
</evidence>
<accession>A0A1D8TRY8</accession>
<keyword evidence="1" id="KW-1133">Transmembrane helix</keyword>
<dbReference type="EMBL" id="CP017599">
    <property type="protein sequence ID" value="AOX00441.1"/>
    <property type="molecule type" value="Genomic_DNA"/>
</dbReference>
<name>A0A1D8TRY8_9CYAN</name>
<dbReference type="OrthoDB" id="574468at2"/>